<dbReference type="Gene3D" id="3.30.160.60">
    <property type="entry name" value="Classic Zinc Finger"/>
    <property type="match status" value="4"/>
</dbReference>
<protein>
    <submittedName>
        <fullName evidence="15">Zinc finger protein 211-like isoform X3</fullName>
    </submittedName>
</protein>
<dbReference type="FunFam" id="3.30.160.60:FF:000135">
    <property type="entry name" value="Zinc finger protein 358"/>
    <property type="match status" value="1"/>
</dbReference>
<feature type="domain" description="C2H2-type" evidence="12">
    <location>
        <begin position="327"/>
        <end position="354"/>
    </location>
</feature>
<evidence type="ECO:0000313" key="15">
    <source>
        <dbReference type="RefSeq" id="XP_030068849.1"/>
    </source>
</evidence>
<keyword evidence="5 10" id="KW-0863">Zinc-finger</keyword>
<keyword evidence="14" id="KW-1185">Reference proteome</keyword>
<dbReference type="FunFam" id="3.30.160.60:FF:002063">
    <property type="entry name" value="RB associated KRAB zinc finger"/>
    <property type="match status" value="1"/>
</dbReference>
<sequence length="437" mass="50184">MPGPTSCQASVTFHDAVVCFSQEEWQLLEEWQKELYARVVKEIHRALFSLGCAIVHSDVLFRIKKGTRFKDECDAKGQRIINGCTTCCTCLNPDILLRIKEEEEEESCDPQDTEGQDISNGLATGTIGHPSILSFRTKEDKESSEPNKECWNLEKQESTSDPALRYPANVHPEILLMIKEEQEASLMNQQKAMGAWRVPGARDDVNQEKRDLHPKTYTEKSKHVVETVLEKSQEDSLSFSEKRQDEAEGCWRFPAAFRGDTAPECVRSISRLANSVTREWEAPRIHLECENSLLHPHLERPQLCTESPSMPDRVQVHWQRHVGSRSYQCPECEKCFSRNSTLKVHQRTHTGERPYSCLDCGKSFRKSDQLKVHRRTHTGEKPYRCGECEKSFSDNSSFVQHKRIHTGERPYSCAGCGRSFRHSSNLIVHQRTHRNLD</sequence>
<dbReference type="SUPFAM" id="SSF57667">
    <property type="entry name" value="beta-beta-alpha zinc fingers"/>
    <property type="match status" value="3"/>
</dbReference>
<dbReference type="PANTHER" id="PTHR24381">
    <property type="entry name" value="ZINC FINGER PROTEIN"/>
    <property type="match status" value="1"/>
</dbReference>
<dbReference type="GO" id="GO:0008270">
    <property type="term" value="F:zinc ion binding"/>
    <property type="evidence" value="ECO:0007669"/>
    <property type="project" value="UniProtKB-KW"/>
</dbReference>
<dbReference type="InterPro" id="IPR001909">
    <property type="entry name" value="KRAB"/>
</dbReference>
<dbReference type="PROSITE" id="PS50805">
    <property type="entry name" value="KRAB"/>
    <property type="match status" value="1"/>
</dbReference>
<dbReference type="InterPro" id="IPR013087">
    <property type="entry name" value="Znf_C2H2_type"/>
</dbReference>
<evidence type="ECO:0000259" key="12">
    <source>
        <dbReference type="PROSITE" id="PS50157"/>
    </source>
</evidence>
<dbReference type="FunFam" id="3.30.160.60:FF:000098">
    <property type="entry name" value="Zinc finger protein 614"/>
    <property type="match status" value="1"/>
</dbReference>
<feature type="compositionally biased region" description="Basic and acidic residues" evidence="11">
    <location>
        <begin position="136"/>
        <end position="156"/>
    </location>
</feature>
<keyword evidence="8" id="KW-0804">Transcription</keyword>
<dbReference type="PROSITE" id="PS50157">
    <property type="entry name" value="ZINC_FINGER_C2H2_2"/>
    <property type="match status" value="4"/>
</dbReference>
<keyword evidence="4" id="KW-0677">Repeat</keyword>
<keyword evidence="7" id="KW-0805">Transcription regulation</keyword>
<dbReference type="PANTHER" id="PTHR24381:SF269">
    <property type="entry name" value="ZINC FINGER PROTEIN 398"/>
    <property type="match status" value="1"/>
</dbReference>
<dbReference type="SMART" id="SM00349">
    <property type="entry name" value="KRAB"/>
    <property type="match status" value="1"/>
</dbReference>
<dbReference type="SUPFAM" id="SSF109640">
    <property type="entry name" value="KRAB domain (Kruppel-associated box)"/>
    <property type="match status" value="1"/>
</dbReference>
<dbReference type="Proteomes" id="UP000515156">
    <property type="component" value="Chromosome 8"/>
</dbReference>
<feature type="region of interest" description="Disordered" evidence="11">
    <location>
        <begin position="102"/>
        <end position="156"/>
    </location>
</feature>
<evidence type="ECO:0000256" key="4">
    <source>
        <dbReference type="ARBA" id="ARBA00022737"/>
    </source>
</evidence>
<dbReference type="AlphaFoldDB" id="A0A6P7YZF0"/>
<keyword evidence="3" id="KW-0479">Metal-binding</keyword>
<dbReference type="InterPro" id="IPR036051">
    <property type="entry name" value="KRAB_dom_sf"/>
</dbReference>
<evidence type="ECO:0000256" key="3">
    <source>
        <dbReference type="ARBA" id="ARBA00022723"/>
    </source>
</evidence>
<evidence type="ECO:0000256" key="8">
    <source>
        <dbReference type="ARBA" id="ARBA00023163"/>
    </source>
</evidence>
<gene>
    <name evidence="15" type="primary">LOC115476560</name>
</gene>
<feature type="domain" description="C2H2-type" evidence="12">
    <location>
        <begin position="355"/>
        <end position="382"/>
    </location>
</feature>
<comment type="similarity">
    <text evidence="2">Belongs to the krueppel C2H2-type zinc-finger protein family.</text>
</comment>
<keyword evidence="6" id="KW-0862">Zinc</keyword>
<evidence type="ECO:0000256" key="9">
    <source>
        <dbReference type="ARBA" id="ARBA00023242"/>
    </source>
</evidence>
<dbReference type="Gene3D" id="6.10.140.140">
    <property type="match status" value="1"/>
</dbReference>
<evidence type="ECO:0000313" key="14">
    <source>
        <dbReference type="Proteomes" id="UP000515156"/>
    </source>
</evidence>
<dbReference type="InterPro" id="IPR036236">
    <property type="entry name" value="Znf_C2H2_sf"/>
</dbReference>
<dbReference type="GO" id="GO:0000981">
    <property type="term" value="F:DNA-binding transcription factor activity, RNA polymerase II-specific"/>
    <property type="evidence" value="ECO:0007669"/>
    <property type="project" value="TreeGrafter"/>
</dbReference>
<dbReference type="RefSeq" id="XP_030068849.1">
    <property type="nucleotide sequence ID" value="XM_030212989.1"/>
</dbReference>
<proteinExistence type="inferred from homology"/>
<dbReference type="PROSITE" id="PS00028">
    <property type="entry name" value="ZINC_FINGER_C2H2_1"/>
    <property type="match status" value="4"/>
</dbReference>
<feature type="domain" description="KRAB" evidence="13">
    <location>
        <begin position="11"/>
        <end position="118"/>
    </location>
</feature>
<reference evidence="15" key="1">
    <citation type="submission" date="2025-08" db="UniProtKB">
        <authorList>
            <consortium name="RefSeq"/>
        </authorList>
    </citation>
    <scope>IDENTIFICATION</scope>
</reference>
<evidence type="ECO:0000259" key="13">
    <source>
        <dbReference type="PROSITE" id="PS50805"/>
    </source>
</evidence>
<name>A0A6P7YZF0_9AMPH</name>
<organism evidence="14 15">
    <name type="scientific">Microcaecilia unicolor</name>
    <dbReference type="NCBI Taxonomy" id="1415580"/>
    <lineage>
        <taxon>Eukaryota</taxon>
        <taxon>Metazoa</taxon>
        <taxon>Chordata</taxon>
        <taxon>Craniata</taxon>
        <taxon>Vertebrata</taxon>
        <taxon>Euteleostomi</taxon>
        <taxon>Amphibia</taxon>
        <taxon>Gymnophiona</taxon>
        <taxon>Siphonopidae</taxon>
        <taxon>Microcaecilia</taxon>
    </lineage>
</organism>
<dbReference type="Pfam" id="PF00096">
    <property type="entry name" value="zf-C2H2"/>
    <property type="match status" value="4"/>
</dbReference>
<evidence type="ECO:0000256" key="1">
    <source>
        <dbReference type="ARBA" id="ARBA00004123"/>
    </source>
</evidence>
<dbReference type="FunFam" id="3.30.160.60:FF:002343">
    <property type="entry name" value="Zinc finger protein 33A"/>
    <property type="match status" value="1"/>
</dbReference>
<comment type="subcellular location">
    <subcellularLocation>
        <location evidence="1">Nucleus</location>
    </subcellularLocation>
</comment>
<keyword evidence="9" id="KW-0539">Nucleus</keyword>
<dbReference type="CDD" id="cd07765">
    <property type="entry name" value="KRAB_A-box"/>
    <property type="match status" value="1"/>
</dbReference>
<feature type="domain" description="C2H2-type" evidence="12">
    <location>
        <begin position="411"/>
        <end position="437"/>
    </location>
</feature>
<feature type="compositionally biased region" description="Acidic residues" evidence="11">
    <location>
        <begin position="102"/>
        <end position="115"/>
    </location>
</feature>
<dbReference type="GO" id="GO:0000977">
    <property type="term" value="F:RNA polymerase II transcription regulatory region sequence-specific DNA binding"/>
    <property type="evidence" value="ECO:0007669"/>
    <property type="project" value="TreeGrafter"/>
</dbReference>
<evidence type="ECO:0000256" key="6">
    <source>
        <dbReference type="ARBA" id="ARBA00022833"/>
    </source>
</evidence>
<evidence type="ECO:0000256" key="10">
    <source>
        <dbReference type="PROSITE-ProRule" id="PRU00042"/>
    </source>
</evidence>
<dbReference type="GO" id="GO:0005634">
    <property type="term" value="C:nucleus"/>
    <property type="evidence" value="ECO:0007669"/>
    <property type="project" value="UniProtKB-SubCell"/>
</dbReference>
<accession>A0A6P7YZF0</accession>
<dbReference type="GeneID" id="115476560"/>
<dbReference type="Pfam" id="PF01352">
    <property type="entry name" value="KRAB"/>
    <property type="match status" value="1"/>
</dbReference>
<evidence type="ECO:0000256" key="2">
    <source>
        <dbReference type="ARBA" id="ARBA00006991"/>
    </source>
</evidence>
<dbReference type="SMART" id="SM00355">
    <property type="entry name" value="ZnF_C2H2"/>
    <property type="match status" value="4"/>
</dbReference>
<feature type="domain" description="C2H2-type" evidence="12">
    <location>
        <begin position="383"/>
        <end position="410"/>
    </location>
</feature>
<evidence type="ECO:0000256" key="7">
    <source>
        <dbReference type="ARBA" id="ARBA00023015"/>
    </source>
</evidence>
<evidence type="ECO:0000256" key="11">
    <source>
        <dbReference type="SAM" id="MobiDB-lite"/>
    </source>
</evidence>
<evidence type="ECO:0000256" key="5">
    <source>
        <dbReference type="ARBA" id="ARBA00022771"/>
    </source>
</evidence>